<comment type="similarity">
    <text evidence="1">Belongs to the sulfatase family.</text>
</comment>
<keyword evidence="10" id="KW-1185">Reference proteome</keyword>
<dbReference type="eggNOG" id="KOG3731">
    <property type="taxonomic scope" value="Eukaryota"/>
</dbReference>
<dbReference type="GO" id="GO:0046872">
    <property type="term" value="F:metal ion binding"/>
    <property type="evidence" value="ECO:0007669"/>
    <property type="project" value="UniProtKB-KW"/>
</dbReference>
<dbReference type="InterPro" id="IPR024607">
    <property type="entry name" value="Sulfatase_CS"/>
</dbReference>
<dbReference type="PANTHER" id="PTHR42693:SF53">
    <property type="entry name" value="ENDO-4-O-SULFATASE"/>
    <property type="match status" value="1"/>
</dbReference>
<dbReference type="KEGG" id="aaf:AURANDRAFT_64729"/>
<evidence type="ECO:0000256" key="4">
    <source>
        <dbReference type="ARBA" id="ARBA00022837"/>
    </source>
</evidence>
<keyword evidence="6" id="KW-1133">Transmembrane helix</keyword>
<name>F0YB90_AURAN</name>
<dbReference type="InParanoid" id="F0YB90"/>
<evidence type="ECO:0000313" key="9">
    <source>
        <dbReference type="EMBL" id="EGB07617.1"/>
    </source>
</evidence>
<accession>F0YB90</accession>
<dbReference type="PROSITE" id="PS00523">
    <property type="entry name" value="SULFATASE_1"/>
    <property type="match status" value="1"/>
</dbReference>
<dbReference type="GO" id="GO:0004065">
    <property type="term" value="F:arylsulfatase activity"/>
    <property type="evidence" value="ECO:0007669"/>
    <property type="project" value="TreeGrafter"/>
</dbReference>
<dbReference type="RefSeq" id="XP_009037615.1">
    <property type="nucleotide sequence ID" value="XM_009039367.1"/>
</dbReference>
<keyword evidence="3" id="KW-0378">Hydrolase</keyword>
<dbReference type="Pfam" id="PF00884">
    <property type="entry name" value="Sulfatase"/>
    <property type="match status" value="1"/>
</dbReference>
<dbReference type="InterPro" id="IPR017850">
    <property type="entry name" value="Alkaline_phosphatase_core_sf"/>
</dbReference>
<reference evidence="9 10" key="1">
    <citation type="journal article" date="2011" name="Proc. Natl. Acad. Sci. U.S.A.">
        <title>Niche of harmful alga Aureococcus anophagefferens revealed through ecogenomics.</title>
        <authorList>
            <person name="Gobler C.J."/>
            <person name="Berry D.L."/>
            <person name="Dyhrman S.T."/>
            <person name="Wilhelm S.W."/>
            <person name="Salamov A."/>
            <person name="Lobanov A.V."/>
            <person name="Zhang Y."/>
            <person name="Collier J.L."/>
            <person name="Wurch L.L."/>
            <person name="Kustka A.B."/>
            <person name="Dill B.D."/>
            <person name="Shah M."/>
            <person name="VerBerkmoes N.C."/>
            <person name="Kuo A."/>
            <person name="Terry A."/>
            <person name="Pangilinan J."/>
            <person name="Lindquist E.A."/>
            <person name="Lucas S."/>
            <person name="Paulsen I.T."/>
            <person name="Hattenrath-Lehmann T.K."/>
            <person name="Talmage S.C."/>
            <person name="Walker E.A."/>
            <person name="Koch F."/>
            <person name="Burson A.M."/>
            <person name="Marcoval M.A."/>
            <person name="Tang Y.Z."/>
            <person name="Lecleir G.R."/>
            <person name="Coyne K.J."/>
            <person name="Berg G.M."/>
            <person name="Bertrand E.M."/>
            <person name="Saito M.A."/>
            <person name="Gladyshev V.N."/>
            <person name="Grigoriev I.V."/>
        </authorList>
    </citation>
    <scope>NUCLEOTIDE SEQUENCE [LARGE SCALE GENOMIC DNA]</scope>
    <source>
        <strain evidence="10">CCMP 1984</strain>
    </source>
</reference>
<evidence type="ECO:0000256" key="2">
    <source>
        <dbReference type="ARBA" id="ARBA00022723"/>
    </source>
</evidence>
<proteinExistence type="inferred from homology"/>
<gene>
    <name evidence="9" type="ORF">AURANDRAFT_64729</name>
</gene>
<keyword evidence="6" id="KW-0812">Transmembrane</keyword>
<keyword evidence="7" id="KW-0732">Signal</keyword>
<feature type="compositionally biased region" description="Pro residues" evidence="5">
    <location>
        <begin position="939"/>
        <end position="951"/>
    </location>
</feature>
<feature type="signal peptide" evidence="7">
    <location>
        <begin position="1"/>
        <end position="21"/>
    </location>
</feature>
<evidence type="ECO:0000256" key="7">
    <source>
        <dbReference type="SAM" id="SignalP"/>
    </source>
</evidence>
<dbReference type="SUPFAM" id="SSF53649">
    <property type="entry name" value="Alkaline phosphatase-like"/>
    <property type="match status" value="1"/>
</dbReference>
<feature type="compositionally biased region" description="Basic and acidic residues" evidence="5">
    <location>
        <begin position="880"/>
        <end position="900"/>
    </location>
</feature>
<evidence type="ECO:0000313" key="10">
    <source>
        <dbReference type="Proteomes" id="UP000002729"/>
    </source>
</evidence>
<dbReference type="InterPro" id="IPR050738">
    <property type="entry name" value="Sulfatase"/>
</dbReference>
<evidence type="ECO:0000256" key="1">
    <source>
        <dbReference type="ARBA" id="ARBA00008779"/>
    </source>
</evidence>
<dbReference type="Gene3D" id="3.40.720.10">
    <property type="entry name" value="Alkaline Phosphatase, subunit A"/>
    <property type="match status" value="1"/>
</dbReference>
<dbReference type="GeneID" id="20224970"/>
<feature type="region of interest" description="Disordered" evidence="5">
    <location>
        <begin position="793"/>
        <end position="999"/>
    </location>
</feature>
<dbReference type="EMBL" id="GL833130">
    <property type="protein sequence ID" value="EGB07617.1"/>
    <property type="molecule type" value="Genomic_DNA"/>
</dbReference>
<dbReference type="PANTHER" id="PTHR42693">
    <property type="entry name" value="ARYLSULFATASE FAMILY MEMBER"/>
    <property type="match status" value="1"/>
</dbReference>
<dbReference type="OrthoDB" id="190099at2759"/>
<organism evidence="10">
    <name type="scientific">Aureococcus anophagefferens</name>
    <name type="common">Harmful bloom alga</name>
    <dbReference type="NCBI Taxonomy" id="44056"/>
    <lineage>
        <taxon>Eukaryota</taxon>
        <taxon>Sar</taxon>
        <taxon>Stramenopiles</taxon>
        <taxon>Ochrophyta</taxon>
        <taxon>Pelagophyceae</taxon>
        <taxon>Pelagomonadales</taxon>
        <taxon>Pelagomonadaceae</taxon>
        <taxon>Aureococcus</taxon>
    </lineage>
</organism>
<evidence type="ECO:0000256" key="3">
    <source>
        <dbReference type="ARBA" id="ARBA00022801"/>
    </source>
</evidence>
<evidence type="ECO:0000259" key="8">
    <source>
        <dbReference type="Pfam" id="PF00884"/>
    </source>
</evidence>
<keyword evidence="4" id="KW-0106">Calcium</keyword>
<keyword evidence="2" id="KW-0479">Metal-binding</keyword>
<keyword evidence="6" id="KW-0472">Membrane</keyword>
<sequence>MTALRRLAALVAAVGLPATSGCSNVYGYGDCFHYTAIDATFHCSEFFCPGCPYSGYCDELCGFCGEYGSLLRDCHGVEAPSVFIGDGLCDDGTYLYDGKTVDFDCPAFGCDGGDCPSASECGTDAPTPSGPRERDVYAATIEEIQRRATLDFEDDDGDDASIVFDCSRSVLSHRVVRVSGVVSAVAGTGFYFQDGVGPWSGLFAHAGSTAAVLSSLRVGDVVDVVGYVDEHLGQTQVEVAGDDAFGVAVVGRAAPYAAVDVATATLGAYRRRERDDVDGARCPDAGEPYEGVLVRVSDVALSGSADAFGRVAADDGSGGTLLDSSSAFDTAAYLAALVRPHDGCRSGAIWEPPRQDWDDYGLTSGDALCDYGGVVLASVTGVARYAWKCATPQDHLACLAGGARMDFTFAVAPRHPRDLRLAPESFDVADDAVAPAPTWAADGVVALASVAALQASTAPDDGAAPAFDCGPSRYEGATVALSAVVSATDSFGFYMQDGAARHGGVYVALLARAVHGVATASGAPLALADLGPGDAVDVVGLVVESMGSTVLEAVDVVVTGSGTLEALAIRSGDLGGGFRDVEASGCFSAGEGLESLLVAVDDVDVAVYDGADYCPTCLGRLPFDDGSGAALLDDALYAGGVLERDVTERTVFGDGVSTAPLAALTGVVRYAYACENREDPVYCLSRGAGLGFAYVVAPRTAADLRYEVEAPDDRPSLLDKQRRRGRRVDVATVVAVGVLAVSAGLLLGALVALRRVLCACPSKPVGARVDPGMALPQHQIEIPVAQARVVPDAAEAPDDGVPLADARPRRRDPSQMTFRIRLRDGPRPPAPAPRAVSEGAAPPPPDRSAPPEATAVFDDPATVAEPVPVDGFAYVPAPRPRRDSDDSRSSDEPYAEDRLPRPHPRGRQTYIIRGLRRPPRSPRPDEAPAPESSEAARHAPPPALAGPPPRSPEPEEPAEEAKDESGGPRPRAPAFASADEEKADEEARGEGACEASLSESGCLWRSRPPAAAPPAESERPHILFVIADQHRHDAIGGGLIPAGLTPALDRLRREGATFASHYTSTPSCTPSRAAILTGRKPWHHGMLGFGDIALTYPYAELPRCLARVGYATVSVGKNHFYNEMSGGENPGHGFAKRYTYDGIIAEFDSYDRWFNASLPGRDPLATGIAEFGEELAFDDYRGAPYAYDEQFHPTAWVGATARGALRRHAASNASAPLFLKASFHRPHSPYDPPARVLAKFEDPAACVVPGADMSVDGWDAQFAQGRNYTDLPYGGAPDVAMFCGDIGAKHVRKTRGAYLASVAFVDEHLGLMLDELDALGMADRTFVLYVGDHGDMQGDHYLWRKGFPFEGSAHVPLIVRWPEAYVPLSASRGVALAFVTEHRDLLPTFLDAAGAAGSLEPREAVDGRSLLDLLRGDNATWRSWVDLEHDPGTLGAVCFENTTNHWNALTDGSTTKYVFDAHTLEEFLFDLPRERENLAAAQPERLALWRRRLVAHFEDEKRGDAWVKDGVLQRRTGSILYSPFYPADVPGRAFDGAPRAT</sequence>
<dbReference type="InterPro" id="IPR000917">
    <property type="entry name" value="Sulfatase_N"/>
</dbReference>
<protein>
    <recommendedName>
        <fullName evidence="8">Sulfatase N-terminal domain-containing protein</fullName>
    </recommendedName>
</protein>
<evidence type="ECO:0000256" key="6">
    <source>
        <dbReference type="SAM" id="Phobius"/>
    </source>
</evidence>
<feature type="transmembrane region" description="Helical" evidence="6">
    <location>
        <begin position="730"/>
        <end position="753"/>
    </location>
</feature>
<dbReference type="PROSITE" id="PS51257">
    <property type="entry name" value="PROKAR_LIPOPROTEIN"/>
    <property type="match status" value="1"/>
</dbReference>
<feature type="chain" id="PRO_5003262863" description="Sulfatase N-terminal domain-containing protein" evidence="7">
    <location>
        <begin position="22"/>
        <end position="1541"/>
    </location>
</feature>
<feature type="domain" description="Sulfatase N-terminal" evidence="8">
    <location>
        <begin position="1020"/>
        <end position="1395"/>
    </location>
</feature>
<dbReference type="Proteomes" id="UP000002729">
    <property type="component" value="Unassembled WGS sequence"/>
</dbReference>
<evidence type="ECO:0000256" key="5">
    <source>
        <dbReference type="SAM" id="MobiDB-lite"/>
    </source>
</evidence>